<accession>A0A6N8UGS1</accession>
<comment type="caution">
    <text evidence="2">The sequence shown here is derived from an EMBL/GenBank/DDBJ whole genome shotgun (WGS) entry which is preliminary data.</text>
</comment>
<feature type="transmembrane region" description="Helical" evidence="1">
    <location>
        <begin position="12"/>
        <end position="33"/>
    </location>
</feature>
<dbReference type="RefSeq" id="WP_160625814.1">
    <property type="nucleotide sequence ID" value="NZ_WUUQ01000007.1"/>
</dbReference>
<evidence type="ECO:0000256" key="1">
    <source>
        <dbReference type="SAM" id="Phobius"/>
    </source>
</evidence>
<reference evidence="2 3" key="2">
    <citation type="submission" date="2020-01" db="EMBL/GenBank/DDBJ databases">
        <title>Clostridiaceae sp. nov. isolated from the gut of human by culturomics.</title>
        <authorList>
            <person name="Chang Y."/>
        </authorList>
    </citation>
    <scope>NUCLEOTIDE SEQUENCE [LARGE SCALE GENOMIC DNA]</scope>
    <source>
        <strain evidence="2 3">DONG20-135</strain>
    </source>
</reference>
<evidence type="ECO:0008006" key="4">
    <source>
        <dbReference type="Google" id="ProtNLM"/>
    </source>
</evidence>
<keyword evidence="3" id="KW-1185">Reference proteome</keyword>
<name>A0A6N8UGS1_9FIRM</name>
<dbReference type="Proteomes" id="UP000434036">
    <property type="component" value="Unassembled WGS sequence"/>
</dbReference>
<dbReference type="AlphaFoldDB" id="A0A6N8UGS1"/>
<protein>
    <recommendedName>
        <fullName evidence="4">Type II secretion system protein M</fullName>
    </recommendedName>
</protein>
<evidence type="ECO:0000313" key="2">
    <source>
        <dbReference type="EMBL" id="MXQ74427.1"/>
    </source>
</evidence>
<gene>
    <name evidence="2" type="ORF">GSF08_10870</name>
</gene>
<keyword evidence="1" id="KW-0812">Transmembrane</keyword>
<keyword evidence="1" id="KW-0472">Membrane</keyword>
<dbReference type="EMBL" id="WUUQ01000007">
    <property type="protein sequence ID" value="MXQ74427.1"/>
    <property type="molecule type" value="Genomic_DNA"/>
</dbReference>
<evidence type="ECO:0000313" key="3">
    <source>
        <dbReference type="Proteomes" id="UP000434036"/>
    </source>
</evidence>
<keyword evidence="1" id="KW-1133">Transmembrane helix</keyword>
<proteinExistence type="predicted"/>
<sequence>MRKLTRREMILLYILICLLVVVFGWMILAMPALEKANAAKSEAIQAQSNLTSLKMNQSGLEDLQVQSDNLIVELNGLISKYAVPKANEEIDKQLTTLAQKYYLLPADLEISQRTRVAIVSLDERLKLKEEKKELPATKDGKPKGTQCDVVYVTMKVYGSQSSAAALAQEVSTYTTMRLNSMSVDNIENTITFKFAMYLIPTEDA</sequence>
<reference evidence="2 3" key="1">
    <citation type="submission" date="2019-12" db="EMBL/GenBank/DDBJ databases">
        <authorList>
            <person name="Yang R."/>
        </authorList>
    </citation>
    <scope>NUCLEOTIDE SEQUENCE [LARGE SCALE GENOMIC DNA]</scope>
    <source>
        <strain evidence="2 3">DONG20-135</strain>
    </source>
</reference>
<organism evidence="2 3">
    <name type="scientific">Copranaerobaculum intestinale</name>
    <dbReference type="NCBI Taxonomy" id="2692629"/>
    <lineage>
        <taxon>Bacteria</taxon>
        <taxon>Bacillati</taxon>
        <taxon>Bacillota</taxon>
        <taxon>Erysipelotrichia</taxon>
        <taxon>Erysipelotrichales</taxon>
        <taxon>Erysipelotrichaceae</taxon>
        <taxon>Copranaerobaculum</taxon>
    </lineage>
</organism>